<keyword evidence="7" id="KW-0472">Membrane</keyword>
<evidence type="ECO:0000256" key="3">
    <source>
        <dbReference type="ARBA" id="ARBA00023053"/>
    </source>
</evidence>
<evidence type="ECO:0000256" key="7">
    <source>
        <dbReference type="SAM" id="Phobius"/>
    </source>
</evidence>
<dbReference type="Gene3D" id="1.20.1730.10">
    <property type="entry name" value="Sodium/glucose cotransporter"/>
    <property type="match status" value="1"/>
</dbReference>
<dbReference type="InterPro" id="IPR038377">
    <property type="entry name" value="Na/Glc_symporter_sf"/>
</dbReference>
<sequence>MLNKATVPITQTWDRWSGTVEKVDALSYVDNLLMLTCGGIPWQVYFQRVLSSKSARSAQILSYVASLGCIIMAVPSVLIGAVGASTDWNMTDFTGAANWTATSEGAKLVLPPRGRMQRYDSAAANAAISKGTFLPTFGQPDRIQITAVVPGPDLL</sequence>
<evidence type="ECO:0000256" key="1">
    <source>
        <dbReference type="ARBA" id="ARBA00022448"/>
    </source>
</evidence>
<dbReference type="GO" id="GO:0005886">
    <property type="term" value="C:plasma membrane"/>
    <property type="evidence" value="ECO:0007669"/>
    <property type="project" value="TreeGrafter"/>
</dbReference>
<keyword evidence="5" id="KW-0325">Glycoprotein</keyword>
<protein>
    <submittedName>
        <fullName evidence="8">Uncharacterized protein</fullName>
    </submittedName>
</protein>
<evidence type="ECO:0000313" key="9">
    <source>
        <dbReference type="Proteomes" id="UP000324629"/>
    </source>
</evidence>
<name>A0A5J4P264_9TREM</name>
<evidence type="ECO:0000256" key="6">
    <source>
        <dbReference type="ARBA" id="ARBA00023201"/>
    </source>
</evidence>
<dbReference type="AlphaFoldDB" id="A0A5J4P264"/>
<keyword evidence="7" id="KW-1133">Transmembrane helix</keyword>
<keyword evidence="2" id="KW-0769">Symport</keyword>
<reference evidence="8 9" key="1">
    <citation type="journal article" date="2019" name="Gigascience">
        <title>Whole-genome sequence of the oriental lung fluke Paragonimus westermani.</title>
        <authorList>
            <person name="Oey H."/>
            <person name="Zakrzewski M."/>
            <person name="Narain K."/>
            <person name="Devi K.R."/>
            <person name="Agatsuma T."/>
            <person name="Nawaratna S."/>
            <person name="Gobert G.N."/>
            <person name="Jones M.K."/>
            <person name="Ragan M.A."/>
            <person name="McManus D.P."/>
            <person name="Krause L."/>
        </authorList>
    </citation>
    <scope>NUCLEOTIDE SEQUENCE [LARGE SCALE GENOMIC DNA]</scope>
    <source>
        <strain evidence="8 9">IND2009</strain>
    </source>
</reference>
<keyword evidence="4" id="KW-0406">Ion transport</keyword>
<feature type="transmembrane region" description="Helical" evidence="7">
    <location>
        <begin position="60"/>
        <end position="84"/>
    </location>
</feature>
<dbReference type="Proteomes" id="UP000324629">
    <property type="component" value="Unassembled WGS sequence"/>
</dbReference>
<evidence type="ECO:0000313" key="8">
    <source>
        <dbReference type="EMBL" id="KAA3681388.1"/>
    </source>
</evidence>
<keyword evidence="3" id="KW-0915">Sodium</keyword>
<keyword evidence="9" id="KW-1185">Reference proteome</keyword>
<evidence type="ECO:0000256" key="4">
    <source>
        <dbReference type="ARBA" id="ARBA00023065"/>
    </source>
</evidence>
<evidence type="ECO:0000256" key="5">
    <source>
        <dbReference type="ARBA" id="ARBA00023180"/>
    </source>
</evidence>
<proteinExistence type="predicted"/>
<comment type="caution">
    <text evidence="8">The sequence shown here is derived from an EMBL/GenBank/DDBJ whole genome shotgun (WGS) entry which is preliminary data.</text>
</comment>
<dbReference type="GO" id="GO:0005307">
    <property type="term" value="F:choline:sodium symporter activity"/>
    <property type="evidence" value="ECO:0007669"/>
    <property type="project" value="TreeGrafter"/>
</dbReference>
<evidence type="ECO:0000256" key="2">
    <source>
        <dbReference type="ARBA" id="ARBA00022847"/>
    </source>
</evidence>
<organism evidence="8 9">
    <name type="scientific">Paragonimus westermani</name>
    <dbReference type="NCBI Taxonomy" id="34504"/>
    <lineage>
        <taxon>Eukaryota</taxon>
        <taxon>Metazoa</taxon>
        <taxon>Spiralia</taxon>
        <taxon>Lophotrochozoa</taxon>
        <taxon>Platyhelminthes</taxon>
        <taxon>Trematoda</taxon>
        <taxon>Digenea</taxon>
        <taxon>Plagiorchiida</taxon>
        <taxon>Troglotremata</taxon>
        <taxon>Troglotrematidae</taxon>
        <taxon>Paragonimus</taxon>
    </lineage>
</organism>
<accession>A0A5J4P264</accession>
<dbReference type="InterPro" id="IPR052244">
    <property type="entry name" value="Choline_transporter"/>
</dbReference>
<dbReference type="PANTHER" id="PTHR45897">
    <property type="entry name" value="HIGH-AFFINITY CHOLINE TRANSPORTER 1"/>
    <property type="match status" value="1"/>
</dbReference>
<dbReference type="GO" id="GO:0008292">
    <property type="term" value="P:acetylcholine biosynthetic process"/>
    <property type="evidence" value="ECO:0007669"/>
    <property type="project" value="TreeGrafter"/>
</dbReference>
<keyword evidence="1" id="KW-0813">Transport</keyword>
<dbReference type="EMBL" id="QNGE01000211">
    <property type="protein sequence ID" value="KAA3681388.1"/>
    <property type="molecule type" value="Genomic_DNA"/>
</dbReference>
<keyword evidence="7" id="KW-0812">Transmembrane</keyword>
<dbReference type="PANTHER" id="PTHR45897:SF4">
    <property type="entry name" value="HIGH-AFFINITY CHOLINE TRANSPORTER 1"/>
    <property type="match status" value="1"/>
</dbReference>
<keyword evidence="6" id="KW-0739">Sodium transport</keyword>
<gene>
    <name evidence="8" type="ORF">DEA37_0010604</name>
</gene>